<accession>A0A6P2CEX3</accession>
<keyword evidence="1" id="KW-0813">Transport</keyword>
<dbReference type="RefSeq" id="WP_010837752.1">
    <property type="nucleotide sequence ID" value="NZ_QRCM01000001.1"/>
</dbReference>
<evidence type="ECO:0000256" key="1">
    <source>
        <dbReference type="ARBA" id="ARBA00022448"/>
    </source>
</evidence>
<dbReference type="AlphaFoldDB" id="A0A6P2CEX3"/>
<dbReference type="InterPro" id="IPR027417">
    <property type="entry name" value="P-loop_NTPase"/>
</dbReference>
<dbReference type="GO" id="GO:0005524">
    <property type="term" value="F:ATP binding"/>
    <property type="evidence" value="ECO:0007669"/>
    <property type="project" value="UniProtKB-KW"/>
</dbReference>
<dbReference type="Proteomes" id="UP000471120">
    <property type="component" value="Unassembled WGS sequence"/>
</dbReference>
<keyword evidence="3 5" id="KW-0067">ATP-binding</keyword>
<dbReference type="Gene3D" id="3.40.50.300">
    <property type="entry name" value="P-loop containing nucleotide triphosphate hydrolases"/>
    <property type="match status" value="1"/>
</dbReference>
<organism evidence="5 6">
    <name type="scientific">Rhodococcus rhodnii</name>
    <dbReference type="NCBI Taxonomy" id="38312"/>
    <lineage>
        <taxon>Bacteria</taxon>
        <taxon>Bacillati</taxon>
        <taxon>Actinomycetota</taxon>
        <taxon>Actinomycetes</taxon>
        <taxon>Mycobacteriales</taxon>
        <taxon>Nocardiaceae</taxon>
        <taxon>Rhodococcus</taxon>
    </lineage>
</organism>
<proteinExistence type="predicted"/>
<evidence type="ECO:0000313" key="6">
    <source>
        <dbReference type="Proteomes" id="UP000471120"/>
    </source>
</evidence>
<gene>
    <name evidence="5" type="ORF">DW322_03515</name>
</gene>
<dbReference type="SUPFAM" id="SSF52540">
    <property type="entry name" value="P-loop containing nucleoside triphosphate hydrolases"/>
    <property type="match status" value="1"/>
</dbReference>
<dbReference type="PANTHER" id="PTHR42939">
    <property type="entry name" value="ABC TRANSPORTER ATP-BINDING PROTEIN ALBC-RELATED"/>
    <property type="match status" value="1"/>
</dbReference>
<evidence type="ECO:0000256" key="3">
    <source>
        <dbReference type="ARBA" id="ARBA00022840"/>
    </source>
</evidence>
<evidence type="ECO:0000259" key="4">
    <source>
        <dbReference type="PROSITE" id="PS50893"/>
    </source>
</evidence>
<evidence type="ECO:0000256" key="2">
    <source>
        <dbReference type="ARBA" id="ARBA00022741"/>
    </source>
</evidence>
<comment type="caution">
    <text evidence="5">The sequence shown here is derived from an EMBL/GenBank/DDBJ whole genome shotgun (WGS) entry which is preliminary data.</text>
</comment>
<dbReference type="EMBL" id="QRCM01000001">
    <property type="protein sequence ID" value="TXG89468.1"/>
    <property type="molecule type" value="Genomic_DNA"/>
</dbReference>
<dbReference type="CDD" id="cd03230">
    <property type="entry name" value="ABC_DR_subfamily_A"/>
    <property type="match status" value="1"/>
</dbReference>
<dbReference type="SMART" id="SM00382">
    <property type="entry name" value="AAA"/>
    <property type="match status" value="1"/>
</dbReference>
<dbReference type="GO" id="GO:0016887">
    <property type="term" value="F:ATP hydrolysis activity"/>
    <property type="evidence" value="ECO:0007669"/>
    <property type="project" value="InterPro"/>
</dbReference>
<dbReference type="InterPro" id="IPR003593">
    <property type="entry name" value="AAA+_ATPase"/>
</dbReference>
<keyword evidence="2" id="KW-0547">Nucleotide-binding</keyword>
<evidence type="ECO:0000313" key="5">
    <source>
        <dbReference type="EMBL" id="TXG89468.1"/>
    </source>
</evidence>
<name>A0A6P2CEX3_9NOCA</name>
<sequence length="246" mass="25635">MDAVTVDAVVKTLGSKRVLDGCSFSVGAGSITALMGLNGSGKSTLVKIPSGLERADAGTVKVAGMPVGFGVPPSVSYLAQSRPLHTTLRVGEILAYAADLNDEFDIGLAMDWVEDFGVSLGDRCKNLSGGQHTQVALAVAVGQRTDVVVLDEPLADLDPIAKERVCERIALMSAESGRTFLVSTHVLAYVSSICDRIVVLADGAVALDIGTTFPEGVRLDHAALEAKVLGALRSTRTSSAAGRERR</sequence>
<protein>
    <submittedName>
        <fullName evidence="5">ABC transporter ATP-binding protein</fullName>
    </submittedName>
</protein>
<dbReference type="Pfam" id="PF00005">
    <property type="entry name" value="ABC_tran"/>
    <property type="match status" value="1"/>
</dbReference>
<dbReference type="InterPro" id="IPR051782">
    <property type="entry name" value="ABC_Transporter_VariousFunc"/>
</dbReference>
<dbReference type="PROSITE" id="PS50893">
    <property type="entry name" value="ABC_TRANSPORTER_2"/>
    <property type="match status" value="1"/>
</dbReference>
<feature type="domain" description="ABC transporter" evidence="4">
    <location>
        <begin position="4"/>
        <end position="227"/>
    </location>
</feature>
<dbReference type="PANTHER" id="PTHR42939:SF1">
    <property type="entry name" value="ABC TRANSPORTER ATP-BINDING PROTEIN ALBC-RELATED"/>
    <property type="match status" value="1"/>
</dbReference>
<dbReference type="InterPro" id="IPR003439">
    <property type="entry name" value="ABC_transporter-like_ATP-bd"/>
</dbReference>
<reference evidence="5 6" key="1">
    <citation type="submission" date="2018-07" db="EMBL/GenBank/DDBJ databases">
        <title>Genome sequence of Rhodococcus rhodnii ATCC 35071 from Rhodnius prolixus.</title>
        <authorList>
            <person name="Patel V."/>
            <person name="Vogel K.J."/>
        </authorList>
    </citation>
    <scope>NUCLEOTIDE SEQUENCE [LARGE SCALE GENOMIC DNA]</scope>
    <source>
        <strain evidence="5 6">ATCC 35071</strain>
    </source>
</reference>